<dbReference type="GO" id="GO:0006633">
    <property type="term" value="P:fatty acid biosynthetic process"/>
    <property type="evidence" value="ECO:0007669"/>
    <property type="project" value="UniProtKB-KW"/>
</dbReference>
<evidence type="ECO:0000256" key="11">
    <source>
        <dbReference type="ARBA" id="ARBA00023160"/>
    </source>
</evidence>
<comment type="caution">
    <text evidence="15">The sequence shown here is derived from an EMBL/GenBank/DDBJ whole genome shotgun (WGS) entry which is preliminary data.</text>
</comment>
<gene>
    <name evidence="15" type="ORF">CWE11_02425</name>
</gene>
<keyword evidence="9" id="KW-0443">Lipid metabolism</keyword>
<dbReference type="PRINTS" id="PR00075">
    <property type="entry name" value="FACDDSATRASE"/>
</dbReference>
<keyword evidence="12" id="KW-0175">Coiled coil</keyword>
<feature type="transmembrane region" description="Helical" evidence="13">
    <location>
        <begin position="155"/>
        <end position="174"/>
    </location>
</feature>
<evidence type="ECO:0000313" key="15">
    <source>
        <dbReference type="EMBL" id="RUO35638.1"/>
    </source>
</evidence>
<dbReference type="EMBL" id="PIPM01000002">
    <property type="protein sequence ID" value="RUO35638.1"/>
    <property type="molecule type" value="Genomic_DNA"/>
</dbReference>
<feature type="coiled-coil region" evidence="12">
    <location>
        <begin position="281"/>
        <end position="319"/>
    </location>
</feature>
<sequence>MKKPPLIWLNVSVFSITFLVALIGVPWYLWAQGLSLSLFVAWVVLALWSGLSITAGYHRLWSHRAYDAHWTVRIFFALGGALALQNSALHWSSDHREHHKHVDHPEKDPYSISRGFWFAHIGWMLREYQEQRYSNYENARDLQKDPIVMWQHKHYLALTLFMNIGVPLLIGLLIGQVWGALLFAGFLRLVLGHHSTFFINSLAHIWGKQPYTDRNSARDNGFLAFLTFGEGYHNFHHIFSGDYRNGVRWYHFDPTKWLIGVLSWCKLAWNLKRTNPYQIEKARLEMLMQRLSARKQSVAERLQQEYDDILADMRAYYQSRKRWYERRRMVRSLK</sequence>
<dbReference type="CDD" id="cd03505">
    <property type="entry name" value="Delta9-FADS-like"/>
    <property type="match status" value="1"/>
</dbReference>
<dbReference type="InterPro" id="IPR005804">
    <property type="entry name" value="FA_desaturase_dom"/>
</dbReference>
<evidence type="ECO:0000313" key="16">
    <source>
        <dbReference type="Proteomes" id="UP000288405"/>
    </source>
</evidence>
<evidence type="ECO:0000256" key="5">
    <source>
        <dbReference type="ARBA" id="ARBA00022832"/>
    </source>
</evidence>
<keyword evidence="10 13" id="KW-0472">Membrane</keyword>
<evidence type="ECO:0000256" key="12">
    <source>
        <dbReference type="SAM" id="Coils"/>
    </source>
</evidence>
<protein>
    <submittedName>
        <fullName evidence="15">Acyl-CoA desaturase</fullName>
    </submittedName>
</protein>
<evidence type="ECO:0000256" key="13">
    <source>
        <dbReference type="SAM" id="Phobius"/>
    </source>
</evidence>
<accession>A0A432WPH1</accession>
<evidence type="ECO:0000256" key="8">
    <source>
        <dbReference type="ARBA" id="ARBA00023004"/>
    </source>
</evidence>
<evidence type="ECO:0000256" key="6">
    <source>
        <dbReference type="ARBA" id="ARBA00022989"/>
    </source>
</evidence>
<comment type="similarity">
    <text evidence="2">Belongs to the fatty acid desaturase type 2 family.</text>
</comment>
<keyword evidence="4 13" id="KW-0812">Transmembrane</keyword>
<dbReference type="OrthoDB" id="19906at2"/>
<keyword evidence="7" id="KW-0560">Oxidoreductase</keyword>
<evidence type="ECO:0000256" key="7">
    <source>
        <dbReference type="ARBA" id="ARBA00023002"/>
    </source>
</evidence>
<feature type="transmembrane region" description="Helical" evidence="13">
    <location>
        <begin position="7"/>
        <end position="30"/>
    </location>
</feature>
<keyword evidence="3" id="KW-0444">Lipid biosynthesis</keyword>
<organism evidence="15 16">
    <name type="scientific">Aliidiomarina sanyensis</name>
    <dbReference type="NCBI Taxonomy" id="1249555"/>
    <lineage>
        <taxon>Bacteria</taxon>
        <taxon>Pseudomonadati</taxon>
        <taxon>Pseudomonadota</taxon>
        <taxon>Gammaproteobacteria</taxon>
        <taxon>Alteromonadales</taxon>
        <taxon>Idiomarinaceae</taxon>
        <taxon>Aliidiomarina</taxon>
    </lineage>
</organism>
<dbReference type="Proteomes" id="UP000288405">
    <property type="component" value="Unassembled WGS sequence"/>
</dbReference>
<feature type="transmembrane region" description="Helical" evidence="13">
    <location>
        <begin position="36"/>
        <end position="58"/>
    </location>
</feature>
<keyword evidence="8" id="KW-0408">Iron</keyword>
<dbReference type="RefSeq" id="WP_126776017.1">
    <property type="nucleotide sequence ID" value="NZ_PIPM01000002.1"/>
</dbReference>
<keyword evidence="11" id="KW-0275">Fatty acid biosynthesis</keyword>
<dbReference type="PANTHER" id="PTHR11351:SF31">
    <property type="entry name" value="DESATURASE 1, ISOFORM A-RELATED"/>
    <property type="match status" value="1"/>
</dbReference>
<reference evidence="15 16" key="1">
    <citation type="journal article" date="2011" name="Front. Microbiol.">
        <title>Genomic signatures of strain selection and enhancement in Bacillus atrophaeus var. globigii, a historical biowarfare simulant.</title>
        <authorList>
            <person name="Gibbons H.S."/>
            <person name="Broomall S.M."/>
            <person name="McNew L.A."/>
            <person name="Daligault H."/>
            <person name="Chapman C."/>
            <person name="Bruce D."/>
            <person name="Karavis M."/>
            <person name="Krepps M."/>
            <person name="McGregor P.A."/>
            <person name="Hong C."/>
            <person name="Park K.H."/>
            <person name="Akmal A."/>
            <person name="Feldman A."/>
            <person name="Lin J.S."/>
            <person name="Chang W.E."/>
            <person name="Higgs B.W."/>
            <person name="Demirev P."/>
            <person name="Lindquist J."/>
            <person name="Liem A."/>
            <person name="Fochler E."/>
            <person name="Read T.D."/>
            <person name="Tapia R."/>
            <person name="Johnson S."/>
            <person name="Bishop-Lilly K.A."/>
            <person name="Detter C."/>
            <person name="Han C."/>
            <person name="Sozhamannan S."/>
            <person name="Rosenzweig C.N."/>
            <person name="Skowronski E.W."/>
        </authorList>
    </citation>
    <scope>NUCLEOTIDE SEQUENCE [LARGE SCALE GENOMIC DNA]</scope>
    <source>
        <strain evidence="15 16">GYP-17</strain>
    </source>
</reference>
<dbReference type="PANTHER" id="PTHR11351">
    <property type="entry name" value="ACYL-COA DESATURASE"/>
    <property type="match status" value="1"/>
</dbReference>
<keyword evidence="5" id="KW-0276">Fatty acid metabolism</keyword>
<feature type="domain" description="Fatty acid desaturase" evidence="14">
    <location>
        <begin position="39"/>
        <end position="257"/>
    </location>
</feature>
<evidence type="ECO:0000256" key="1">
    <source>
        <dbReference type="ARBA" id="ARBA00004141"/>
    </source>
</evidence>
<keyword evidence="6 13" id="KW-1133">Transmembrane helix</keyword>
<evidence type="ECO:0000259" key="14">
    <source>
        <dbReference type="Pfam" id="PF00487"/>
    </source>
</evidence>
<evidence type="ECO:0000256" key="9">
    <source>
        <dbReference type="ARBA" id="ARBA00023098"/>
    </source>
</evidence>
<name>A0A432WPH1_9GAMM</name>
<dbReference type="GO" id="GO:0016717">
    <property type="term" value="F:oxidoreductase activity, acting on paired donors, with oxidation of a pair of donors resulting in the reduction of molecular oxygen to two molecules of water"/>
    <property type="evidence" value="ECO:0007669"/>
    <property type="project" value="InterPro"/>
</dbReference>
<dbReference type="GO" id="GO:0016020">
    <property type="term" value="C:membrane"/>
    <property type="evidence" value="ECO:0007669"/>
    <property type="project" value="UniProtKB-SubCell"/>
</dbReference>
<dbReference type="AlphaFoldDB" id="A0A432WPH1"/>
<evidence type="ECO:0000256" key="10">
    <source>
        <dbReference type="ARBA" id="ARBA00023136"/>
    </source>
</evidence>
<comment type="subcellular location">
    <subcellularLocation>
        <location evidence="1">Membrane</location>
        <topology evidence="1">Multi-pass membrane protein</topology>
    </subcellularLocation>
</comment>
<evidence type="ECO:0000256" key="2">
    <source>
        <dbReference type="ARBA" id="ARBA00008749"/>
    </source>
</evidence>
<keyword evidence="16" id="KW-1185">Reference proteome</keyword>
<evidence type="ECO:0000256" key="4">
    <source>
        <dbReference type="ARBA" id="ARBA00022692"/>
    </source>
</evidence>
<dbReference type="Pfam" id="PF00487">
    <property type="entry name" value="FA_desaturase"/>
    <property type="match status" value="1"/>
</dbReference>
<dbReference type="InterPro" id="IPR015876">
    <property type="entry name" value="Acyl-CoA_DS"/>
</dbReference>
<proteinExistence type="inferred from homology"/>
<evidence type="ECO:0000256" key="3">
    <source>
        <dbReference type="ARBA" id="ARBA00022516"/>
    </source>
</evidence>